<evidence type="ECO:0000313" key="4">
    <source>
        <dbReference type="Proteomes" id="UP000619293"/>
    </source>
</evidence>
<dbReference type="InterPro" id="IPR001031">
    <property type="entry name" value="Thioesterase"/>
</dbReference>
<dbReference type="Proteomes" id="UP000619293">
    <property type="component" value="Unassembled WGS sequence"/>
</dbReference>
<dbReference type="InterPro" id="IPR029058">
    <property type="entry name" value="AB_hydrolase_fold"/>
</dbReference>
<dbReference type="SUPFAM" id="SSF53474">
    <property type="entry name" value="alpha/beta-Hydrolases"/>
    <property type="match status" value="1"/>
</dbReference>
<proteinExistence type="inferred from homology"/>
<keyword evidence="4" id="KW-1185">Reference proteome</keyword>
<protein>
    <recommendedName>
        <fullName evidence="2">Thioesterase domain-containing protein</fullName>
    </recommendedName>
</protein>
<sequence>MPEDIDIERRTARWRADGGADVTVYCLPHAGGGAATARALALAAPPGWDVVGIRLPGREQRLAEQPVCAMGELAADVAATVRSDPRRAPNVVLIGQCFGAALAVTVAGLLGDGAPVGLAGVVAASPPESTFLNGAAWVDAADTEFLTELDRLGGVPAAVLADEELLELVLPVLRSDVAALHSIAGTAPAVLDVPVVAVGGIGDPLHDERVLAEWVTYGRGGWSARADGGHFLLGDAPATLAAEIGALLRRHGN</sequence>
<reference evidence="3 4" key="1">
    <citation type="submission" date="2021-01" db="EMBL/GenBank/DDBJ databases">
        <title>Whole genome shotgun sequence of Catellatospora chokoriensis NBRC 107358.</title>
        <authorList>
            <person name="Komaki H."/>
            <person name="Tamura T."/>
        </authorList>
    </citation>
    <scope>NUCLEOTIDE SEQUENCE [LARGE SCALE GENOMIC DNA]</scope>
    <source>
        <strain evidence="3 4">NBRC 107358</strain>
    </source>
</reference>
<gene>
    <name evidence="3" type="ORF">Cch02nite_37550</name>
</gene>
<dbReference type="EMBL" id="BONG01000022">
    <property type="protein sequence ID" value="GIF90311.1"/>
    <property type="molecule type" value="Genomic_DNA"/>
</dbReference>
<dbReference type="Gene3D" id="3.40.50.1820">
    <property type="entry name" value="alpha/beta hydrolase"/>
    <property type="match status" value="1"/>
</dbReference>
<accession>A0A8J3NS97</accession>
<evidence type="ECO:0000256" key="1">
    <source>
        <dbReference type="ARBA" id="ARBA00007169"/>
    </source>
</evidence>
<dbReference type="Pfam" id="PF00975">
    <property type="entry name" value="Thioesterase"/>
    <property type="match status" value="1"/>
</dbReference>
<feature type="domain" description="Thioesterase" evidence="2">
    <location>
        <begin position="23"/>
        <end position="241"/>
    </location>
</feature>
<dbReference type="PANTHER" id="PTHR11487:SF0">
    <property type="entry name" value="S-ACYL FATTY ACID SYNTHASE THIOESTERASE, MEDIUM CHAIN"/>
    <property type="match status" value="1"/>
</dbReference>
<organism evidence="3 4">
    <name type="scientific">Catellatospora chokoriensis</name>
    <dbReference type="NCBI Taxonomy" id="310353"/>
    <lineage>
        <taxon>Bacteria</taxon>
        <taxon>Bacillati</taxon>
        <taxon>Actinomycetota</taxon>
        <taxon>Actinomycetes</taxon>
        <taxon>Micromonosporales</taxon>
        <taxon>Micromonosporaceae</taxon>
        <taxon>Catellatospora</taxon>
    </lineage>
</organism>
<dbReference type="PANTHER" id="PTHR11487">
    <property type="entry name" value="THIOESTERASE"/>
    <property type="match status" value="1"/>
</dbReference>
<dbReference type="AlphaFoldDB" id="A0A8J3NS97"/>
<comment type="similarity">
    <text evidence="1">Belongs to the thioesterase family.</text>
</comment>
<evidence type="ECO:0000259" key="2">
    <source>
        <dbReference type="Pfam" id="PF00975"/>
    </source>
</evidence>
<evidence type="ECO:0000313" key="3">
    <source>
        <dbReference type="EMBL" id="GIF90311.1"/>
    </source>
</evidence>
<dbReference type="InterPro" id="IPR012223">
    <property type="entry name" value="TEII"/>
</dbReference>
<dbReference type="GO" id="GO:0008610">
    <property type="term" value="P:lipid biosynthetic process"/>
    <property type="evidence" value="ECO:0007669"/>
    <property type="project" value="TreeGrafter"/>
</dbReference>
<name>A0A8J3NS97_9ACTN</name>
<comment type="caution">
    <text evidence="3">The sequence shown here is derived from an EMBL/GenBank/DDBJ whole genome shotgun (WGS) entry which is preliminary data.</text>
</comment>
<dbReference type="RefSeq" id="WP_191842869.1">
    <property type="nucleotide sequence ID" value="NZ_BAAALB010000028.1"/>
</dbReference>